<reference evidence="2 3" key="1">
    <citation type="journal article" date="2019" name="Emerg. Microbes Infect.">
        <title>Comprehensive subspecies identification of 175 nontuberculous mycobacteria species based on 7547 genomic profiles.</title>
        <authorList>
            <person name="Matsumoto Y."/>
            <person name="Kinjo T."/>
            <person name="Motooka D."/>
            <person name="Nabeya D."/>
            <person name="Jung N."/>
            <person name="Uechi K."/>
            <person name="Horii T."/>
            <person name="Iida T."/>
            <person name="Fujita J."/>
            <person name="Nakamura S."/>
        </authorList>
    </citation>
    <scope>NUCLEOTIDE SEQUENCE [LARGE SCALE GENOMIC DNA]</scope>
    <source>
        <strain evidence="2 3">JCM 14233</strain>
    </source>
</reference>
<dbReference type="KEGG" id="mshj:MSHI_34250"/>
<dbReference type="AlphaFoldDB" id="A0A7I7MWE0"/>
<evidence type="ECO:0000313" key="2">
    <source>
        <dbReference type="EMBL" id="BBX75519.1"/>
    </source>
</evidence>
<organism evidence="2 3">
    <name type="scientific">Mycobacterium shinjukuense</name>
    <dbReference type="NCBI Taxonomy" id="398694"/>
    <lineage>
        <taxon>Bacteria</taxon>
        <taxon>Bacillati</taxon>
        <taxon>Actinomycetota</taxon>
        <taxon>Actinomycetes</taxon>
        <taxon>Mycobacteriales</taxon>
        <taxon>Mycobacteriaceae</taxon>
        <taxon>Mycobacterium</taxon>
    </lineage>
</organism>
<gene>
    <name evidence="2" type="ORF">MSHI_34250</name>
</gene>
<feature type="transmembrane region" description="Helical" evidence="1">
    <location>
        <begin position="28"/>
        <end position="43"/>
    </location>
</feature>
<keyword evidence="1" id="KW-1133">Transmembrane helix</keyword>
<dbReference type="RefSeq" id="WP_263992246.1">
    <property type="nucleotide sequence ID" value="NZ_AP022575.1"/>
</dbReference>
<keyword evidence="1" id="KW-0812">Transmembrane</keyword>
<accession>A0A7I7MWE0</accession>
<dbReference type="Proteomes" id="UP000467236">
    <property type="component" value="Chromosome"/>
</dbReference>
<sequence length="44" mass="4668">MRIATLVIGIDMAALFRADEFSYEARVVAAAQFALGLVVAVAIL</sequence>
<evidence type="ECO:0000313" key="3">
    <source>
        <dbReference type="Proteomes" id="UP000467236"/>
    </source>
</evidence>
<keyword evidence="1" id="KW-0472">Membrane</keyword>
<proteinExistence type="predicted"/>
<name>A0A7I7MWE0_9MYCO</name>
<keyword evidence="3" id="KW-1185">Reference proteome</keyword>
<evidence type="ECO:0000256" key="1">
    <source>
        <dbReference type="SAM" id="Phobius"/>
    </source>
</evidence>
<protein>
    <submittedName>
        <fullName evidence="2">Uncharacterized protein</fullName>
    </submittedName>
</protein>
<dbReference type="EMBL" id="AP022575">
    <property type="protein sequence ID" value="BBX75519.1"/>
    <property type="molecule type" value="Genomic_DNA"/>
</dbReference>